<protein>
    <recommendedName>
        <fullName evidence="3">General transcription factor IIF subunit 2</fullName>
    </recommendedName>
    <alternativeName>
        <fullName evidence="8">Transcription initiation factor IIF subunit beta</fullName>
    </alternativeName>
</protein>
<proteinExistence type="inferred from homology"/>
<dbReference type="Pfam" id="PF17683">
    <property type="entry name" value="TFIIF_beta_N"/>
    <property type="match status" value="1"/>
</dbReference>
<keyword evidence="5" id="KW-0238">DNA-binding</keyword>
<dbReference type="InterPro" id="IPR040450">
    <property type="entry name" value="TFIIF_beta_HTH"/>
</dbReference>
<evidence type="ECO:0000256" key="6">
    <source>
        <dbReference type="ARBA" id="ARBA00023163"/>
    </source>
</evidence>
<evidence type="ECO:0000256" key="9">
    <source>
        <dbReference type="PROSITE-ProRule" id="PRU00023"/>
    </source>
</evidence>
<dbReference type="GO" id="GO:0005674">
    <property type="term" value="C:transcription factor TFIIF complex"/>
    <property type="evidence" value="ECO:0007669"/>
    <property type="project" value="InterPro"/>
</dbReference>
<feature type="domain" description="TFIIF beta subunit N-terminal" evidence="13">
    <location>
        <begin position="510"/>
        <end position="604"/>
    </location>
</feature>
<dbReference type="InterPro" id="IPR036770">
    <property type="entry name" value="Ankyrin_rpt-contain_sf"/>
</dbReference>
<feature type="domain" description="Thioredoxin-like fold" evidence="12">
    <location>
        <begin position="51"/>
        <end position="98"/>
    </location>
</feature>
<dbReference type="PROSITE" id="PS50088">
    <property type="entry name" value="ANK_REPEAT"/>
    <property type="match status" value="1"/>
</dbReference>
<dbReference type="SUPFAM" id="SSF46785">
    <property type="entry name" value="Winged helix' DNA-binding domain"/>
    <property type="match status" value="1"/>
</dbReference>
<dbReference type="PANTHER" id="PTHR10445:SF0">
    <property type="entry name" value="GENERAL TRANSCRIPTION FACTOR IIF SUBUNIT 2"/>
    <property type="match status" value="1"/>
</dbReference>
<evidence type="ECO:0000256" key="8">
    <source>
        <dbReference type="ARBA" id="ARBA00033388"/>
    </source>
</evidence>
<dbReference type="FunFam" id="1.10.10.10:FF:000035">
    <property type="entry name" value="General transcription factor IIF subunit 2"/>
    <property type="match status" value="1"/>
</dbReference>
<keyword evidence="7" id="KW-0539">Nucleus</keyword>
<evidence type="ECO:0000256" key="7">
    <source>
        <dbReference type="ARBA" id="ARBA00023242"/>
    </source>
</evidence>
<dbReference type="InterPro" id="IPR002110">
    <property type="entry name" value="Ankyrin_rpt"/>
</dbReference>
<keyword evidence="15" id="KW-1185">Reference proteome</keyword>
<accession>A0A6H5IH80</accession>
<dbReference type="AlphaFoldDB" id="A0A6H5IH80"/>
<dbReference type="SUPFAM" id="SSF48403">
    <property type="entry name" value="Ankyrin repeat"/>
    <property type="match status" value="1"/>
</dbReference>
<dbReference type="InterPro" id="IPR012336">
    <property type="entry name" value="Thioredoxin-like_fold"/>
</dbReference>
<evidence type="ECO:0000259" key="13">
    <source>
        <dbReference type="Pfam" id="PF17683"/>
    </source>
</evidence>
<dbReference type="OrthoDB" id="9440957at2759"/>
<dbReference type="InterPro" id="IPR036388">
    <property type="entry name" value="WH-like_DNA-bd_sf"/>
</dbReference>
<dbReference type="Pfam" id="PF13905">
    <property type="entry name" value="Thioredoxin_8"/>
    <property type="match status" value="1"/>
</dbReference>
<dbReference type="PROSITE" id="PS50297">
    <property type="entry name" value="ANK_REP_REGION"/>
    <property type="match status" value="1"/>
</dbReference>
<reference evidence="14 15" key="1">
    <citation type="submission" date="2020-02" db="EMBL/GenBank/DDBJ databases">
        <authorList>
            <person name="Ferguson B K."/>
        </authorList>
    </citation>
    <scope>NUCLEOTIDE SEQUENCE [LARGE SCALE GENOMIC DNA]</scope>
</reference>
<dbReference type="SUPFAM" id="SSF50916">
    <property type="entry name" value="Rap30/74 interaction domains"/>
    <property type="match status" value="1"/>
</dbReference>
<dbReference type="EMBL" id="CADCXV010000770">
    <property type="protein sequence ID" value="CAB0035099.1"/>
    <property type="molecule type" value="Genomic_DNA"/>
</dbReference>
<organism evidence="14 15">
    <name type="scientific">Trichogramma brassicae</name>
    <dbReference type="NCBI Taxonomy" id="86971"/>
    <lineage>
        <taxon>Eukaryota</taxon>
        <taxon>Metazoa</taxon>
        <taxon>Ecdysozoa</taxon>
        <taxon>Arthropoda</taxon>
        <taxon>Hexapoda</taxon>
        <taxon>Insecta</taxon>
        <taxon>Pterygota</taxon>
        <taxon>Neoptera</taxon>
        <taxon>Endopterygota</taxon>
        <taxon>Hymenoptera</taxon>
        <taxon>Apocrita</taxon>
        <taxon>Proctotrupomorpha</taxon>
        <taxon>Chalcidoidea</taxon>
        <taxon>Trichogrammatidae</taxon>
        <taxon>Trichogramma</taxon>
    </lineage>
</organism>
<evidence type="ECO:0000256" key="4">
    <source>
        <dbReference type="ARBA" id="ARBA00023015"/>
    </source>
</evidence>
<evidence type="ECO:0000256" key="1">
    <source>
        <dbReference type="ARBA" id="ARBA00004123"/>
    </source>
</evidence>
<evidence type="ECO:0000313" key="14">
    <source>
        <dbReference type="EMBL" id="CAB0035099.1"/>
    </source>
</evidence>
<dbReference type="Proteomes" id="UP000479190">
    <property type="component" value="Unassembled WGS sequence"/>
</dbReference>
<dbReference type="GO" id="GO:0006367">
    <property type="term" value="P:transcription initiation at RNA polymerase II promoter"/>
    <property type="evidence" value="ECO:0007669"/>
    <property type="project" value="InterPro"/>
</dbReference>
<dbReference type="Pfam" id="PF12796">
    <property type="entry name" value="Ank_2"/>
    <property type="match status" value="1"/>
</dbReference>
<dbReference type="Gene3D" id="1.10.10.10">
    <property type="entry name" value="Winged helix-like DNA-binding domain superfamily/Winged helix DNA-binding domain"/>
    <property type="match status" value="1"/>
</dbReference>
<keyword evidence="6" id="KW-0804">Transcription</keyword>
<dbReference type="GO" id="GO:0006368">
    <property type="term" value="P:transcription elongation by RNA polymerase II"/>
    <property type="evidence" value="ECO:0007669"/>
    <property type="project" value="UniProtKB-ARBA"/>
</dbReference>
<evidence type="ECO:0000256" key="5">
    <source>
        <dbReference type="ARBA" id="ARBA00023125"/>
    </source>
</evidence>
<dbReference type="GO" id="GO:0003677">
    <property type="term" value="F:DNA binding"/>
    <property type="evidence" value="ECO:0007669"/>
    <property type="project" value="UniProtKB-KW"/>
</dbReference>
<comment type="similarity">
    <text evidence="2">Belongs to the TFIIF beta subunit family.</text>
</comment>
<feature type="domain" description="TFIIF beta subunit HTH" evidence="11">
    <location>
        <begin position="674"/>
        <end position="737"/>
    </location>
</feature>
<evidence type="ECO:0000259" key="11">
    <source>
        <dbReference type="Pfam" id="PF02270"/>
    </source>
</evidence>
<feature type="repeat" description="ANK" evidence="9">
    <location>
        <begin position="342"/>
        <end position="378"/>
    </location>
</feature>
<dbReference type="InterPro" id="IPR011039">
    <property type="entry name" value="TFIIF_interaction"/>
</dbReference>
<feature type="region of interest" description="Disordered" evidence="10">
    <location>
        <begin position="1"/>
        <end position="25"/>
    </location>
</feature>
<dbReference type="PANTHER" id="PTHR10445">
    <property type="entry name" value="GENERAL TRANSCRIPTION FACTOR IIF SUBUNIT 2"/>
    <property type="match status" value="1"/>
</dbReference>
<dbReference type="InterPro" id="IPR003196">
    <property type="entry name" value="TFIIF_beta"/>
</dbReference>
<evidence type="ECO:0000256" key="3">
    <source>
        <dbReference type="ARBA" id="ARBA00020815"/>
    </source>
</evidence>
<dbReference type="InterPro" id="IPR040504">
    <property type="entry name" value="TFIIF_beta_N"/>
</dbReference>
<feature type="compositionally biased region" description="Basic and acidic residues" evidence="10">
    <location>
        <begin position="9"/>
        <end position="20"/>
    </location>
</feature>
<sequence>MTTRRTKRNRENSRSKRESSHATSWRRLGEKFPRSLQYNYGRRRGAPLILSEESYKTYTETMPWLRIPFEQEDRRQRLARALDVQAIPTLVILDPRDNIITLEGRTELLEDPEGLNFPWTSRLVNILTEKYATSLHDAPAIILFVEGDDCEIQFGESVLLPAAELYRRERPDYDPNFDDPDDQLQFYIALDCETSDILREFVGLEDAVPLLTAVDIPRGLYAVMEDGAEIGVESVQQFVDSYRAGKLQTHKITAVHKQSGGDQQQLPDKSQDSDNIITKTCVAMAFVRPYSPKSSNPSIYDVNYVDELGFSHFHAACKVGHYLAAKKFLESGQDINCIMPETGDSPLHLAVRSPFGNESQELNRFLLESGANPNLPNAHGLTPLHNACQRTLSWTSYYLMQTLFEHSIDEYQPLQVDARDKWGNTPLHYLLSQISACVDLEILLTKGPNPNFVNKNGSTPLHIICKKNQLFYEENLSKVFFKIYSDMQQTIQSSSGSHSERNLDLANADRGVWLVKVPKYIADRWERAPGSIEVAKLKISKHYKQKAEVSLKLSEAALALKEPDEHDIPKEHKLDVTTVERQTIGVFAQLNSSEAEVAGNKIYMEGKIVQKLECRPYADKTYMRLKMEGIRKASIPKRQAQQLSRAVQNFKPVSDHKHNIEYADKKKSEGKKMRDDKDFVLSKLFKAFEKHQYYNIKDLVKLTNQPVVYLKEILNEVCNYNLKNPHRNMWELKPEYRHYAAD</sequence>
<name>A0A6H5IH80_9HYME</name>
<comment type="subcellular location">
    <subcellularLocation>
        <location evidence="1">Nucleus</location>
    </subcellularLocation>
</comment>
<keyword evidence="9" id="KW-0040">ANK repeat</keyword>
<evidence type="ECO:0000259" key="12">
    <source>
        <dbReference type="Pfam" id="PF13905"/>
    </source>
</evidence>
<evidence type="ECO:0000313" key="15">
    <source>
        <dbReference type="Proteomes" id="UP000479190"/>
    </source>
</evidence>
<dbReference type="CDD" id="cd07980">
    <property type="entry name" value="TFIIF_beta"/>
    <property type="match status" value="1"/>
</dbReference>
<keyword evidence="4" id="KW-0805">Transcription regulation</keyword>
<evidence type="ECO:0000256" key="10">
    <source>
        <dbReference type="SAM" id="MobiDB-lite"/>
    </source>
</evidence>
<dbReference type="Gene3D" id="1.25.40.20">
    <property type="entry name" value="Ankyrin repeat-containing domain"/>
    <property type="match status" value="1"/>
</dbReference>
<evidence type="ECO:0000256" key="2">
    <source>
        <dbReference type="ARBA" id="ARBA00009543"/>
    </source>
</evidence>
<dbReference type="Pfam" id="PF02270">
    <property type="entry name" value="TFIIF_beta"/>
    <property type="match status" value="1"/>
</dbReference>
<dbReference type="InterPro" id="IPR036390">
    <property type="entry name" value="WH_DNA-bd_sf"/>
</dbReference>
<dbReference type="SMART" id="SM00248">
    <property type="entry name" value="ANK"/>
    <property type="match status" value="5"/>
</dbReference>
<gene>
    <name evidence="14" type="ORF">TBRA_LOCUS6997</name>
</gene>
<dbReference type="Gene3D" id="3.40.30.10">
    <property type="entry name" value="Glutaredoxin"/>
    <property type="match status" value="2"/>
</dbReference>